<evidence type="ECO:0000313" key="4">
    <source>
        <dbReference type="EMBL" id="SNS80564.1"/>
    </source>
</evidence>
<evidence type="ECO:0000259" key="3">
    <source>
        <dbReference type="Pfam" id="PF01757"/>
    </source>
</evidence>
<feature type="domain" description="Acyltransferase 3" evidence="3">
    <location>
        <begin position="4"/>
        <end position="295"/>
    </location>
</feature>
<keyword evidence="4" id="KW-0378">Hydrolase</keyword>
<dbReference type="InterPro" id="IPR050879">
    <property type="entry name" value="Acyltransferase_3"/>
</dbReference>
<dbReference type="PANTHER" id="PTHR23028">
    <property type="entry name" value="ACETYLTRANSFERASE"/>
    <property type="match status" value="1"/>
</dbReference>
<feature type="transmembrane region" description="Helical" evidence="2">
    <location>
        <begin position="136"/>
        <end position="154"/>
    </location>
</feature>
<dbReference type="Proteomes" id="UP000198432">
    <property type="component" value="Unassembled WGS sequence"/>
</dbReference>
<evidence type="ECO:0000256" key="1">
    <source>
        <dbReference type="SAM" id="MobiDB-lite"/>
    </source>
</evidence>
<dbReference type="GO" id="GO:0016020">
    <property type="term" value="C:membrane"/>
    <property type="evidence" value="ECO:0007669"/>
    <property type="project" value="TreeGrafter"/>
</dbReference>
<feature type="transmembrane region" description="Helical" evidence="2">
    <location>
        <begin position="65"/>
        <end position="88"/>
    </location>
</feature>
<dbReference type="PANTHER" id="PTHR23028:SF53">
    <property type="entry name" value="ACYL_TRANSF_3 DOMAIN-CONTAINING PROTEIN"/>
    <property type="match status" value="1"/>
</dbReference>
<evidence type="ECO:0000313" key="5">
    <source>
        <dbReference type="Proteomes" id="UP000198432"/>
    </source>
</evidence>
<organism evidence="4 5">
    <name type="scientific">Pontibacter ummariensis</name>
    <dbReference type="NCBI Taxonomy" id="1610492"/>
    <lineage>
        <taxon>Bacteria</taxon>
        <taxon>Pseudomonadati</taxon>
        <taxon>Bacteroidota</taxon>
        <taxon>Cytophagia</taxon>
        <taxon>Cytophagales</taxon>
        <taxon>Hymenobacteraceae</taxon>
        <taxon>Pontibacter</taxon>
    </lineage>
</organism>
<keyword evidence="4" id="KW-0808">Transferase</keyword>
<reference evidence="5" key="1">
    <citation type="submission" date="2017-06" db="EMBL/GenBank/DDBJ databases">
        <authorList>
            <person name="Varghese N."/>
            <person name="Submissions S."/>
        </authorList>
    </citation>
    <scope>NUCLEOTIDE SEQUENCE [LARGE SCALE GENOMIC DNA]</scope>
    <source>
        <strain evidence="5">NKM1</strain>
    </source>
</reference>
<accession>A0A239HJX4</accession>
<feature type="transmembrane region" description="Helical" evidence="2">
    <location>
        <begin position="109"/>
        <end position="130"/>
    </location>
</feature>
<gene>
    <name evidence="4" type="ORF">SAMN06296052_113149</name>
</gene>
<dbReference type="GO" id="GO:0000271">
    <property type="term" value="P:polysaccharide biosynthetic process"/>
    <property type="evidence" value="ECO:0007669"/>
    <property type="project" value="TreeGrafter"/>
</dbReference>
<feature type="compositionally biased region" description="Polar residues" evidence="1">
    <location>
        <begin position="347"/>
        <end position="359"/>
    </location>
</feature>
<dbReference type="EMBL" id="FZOQ01000013">
    <property type="protein sequence ID" value="SNS80564.1"/>
    <property type="molecule type" value="Genomic_DNA"/>
</dbReference>
<feature type="transmembrane region" description="Helical" evidence="2">
    <location>
        <begin position="166"/>
        <end position="183"/>
    </location>
</feature>
<keyword evidence="2" id="KW-0472">Membrane</keyword>
<feature type="transmembrane region" description="Helical" evidence="2">
    <location>
        <begin position="279"/>
        <end position="299"/>
    </location>
</feature>
<feature type="transmembrane region" description="Helical" evidence="2">
    <location>
        <begin position="189"/>
        <end position="209"/>
    </location>
</feature>
<keyword evidence="2" id="KW-0812">Transmembrane</keyword>
<dbReference type="Pfam" id="PF01757">
    <property type="entry name" value="Acyl_transf_3"/>
    <property type="match status" value="1"/>
</dbReference>
<sequence length="359" mass="40663">MRIKELDALRGLAAIAVFLFHFQLLGYGYLGVHLFFMISGFVIFLTAKSVKTPFEFVIARFSRLYPTYWVCVLLTFLVVLLDGKGVTLEQLFYNLTMFQMFLGQENIDGAYWSLAEELVFYGIVFGVLVVGALRNVRLWTSFMLLAAVGGLFLNREVEMQKNLQDVVKYFGLFVAGILFYQVYDTPKLKLEHVIGLLLCLIISTQYPYGWYLDYHNHTYEVLILSTFFAVFSLLVVGKLAFLSKYKWLLFVGEVSYPFYLLHEEIGLAFRRLFPSEDILVHWVLVGVIFAGIALASSLINKYIEKEASRSLKNYLKSWSNRKQGAASGVPITPPATERTAGEKAAANVSQTQAGKVTVS</sequence>
<dbReference type="GO" id="GO:0016747">
    <property type="term" value="F:acyltransferase activity, transferring groups other than amino-acyl groups"/>
    <property type="evidence" value="ECO:0007669"/>
    <property type="project" value="InterPro"/>
</dbReference>
<dbReference type="InterPro" id="IPR002656">
    <property type="entry name" value="Acyl_transf_3_dom"/>
</dbReference>
<feature type="transmembrane region" description="Helical" evidence="2">
    <location>
        <begin position="12"/>
        <end position="45"/>
    </location>
</feature>
<dbReference type="AlphaFoldDB" id="A0A239HJX4"/>
<feature type="region of interest" description="Disordered" evidence="1">
    <location>
        <begin position="320"/>
        <end position="359"/>
    </location>
</feature>
<proteinExistence type="predicted"/>
<keyword evidence="2" id="KW-1133">Transmembrane helix</keyword>
<feature type="transmembrane region" description="Helical" evidence="2">
    <location>
        <begin position="221"/>
        <end position="241"/>
    </location>
</feature>
<keyword evidence="5" id="KW-1185">Reference proteome</keyword>
<evidence type="ECO:0000256" key="2">
    <source>
        <dbReference type="SAM" id="Phobius"/>
    </source>
</evidence>
<dbReference type="RefSeq" id="WP_089320029.1">
    <property type="nucleotide sequence ID" value="NZ_FZOQ01000013.1"/>
</dbReference>
<name>A0A239HJX4_9BACT</name>
<protein>
    <submittedName>
        <fullName evidence="4">Peptidoglycan/LPS O-acetylase OafA/YrhL, contains acyltransferase and SGNH-hydrolase domains</fullName>
    </submittedName>
</protein>
<dbReference type="OrthoDB" id="290051at2"/>
<keyword evidence="4" id="KW-0012">Acyltransferase</keyword>
<dbReference type="GO" id="GO:0016787">
    <property type="term" value="F:hydrolase activity"/>
    <property type="evidence" value="ECO:0007669"/>
    <property type="project" value="UniProtKB-KW"/>
</dbReference>